<gene>
    <name evidence="1" type="ORF">UC7_01568</name>
</gene>
<dbReference type="RefSeq" id="WP_010771695.1">
    <property type="nucleotide sequence ID" value="NZ_KB946333.1"/>
</dbReference>
<name>R3WCZ2_9ENTE</name>
<dbReference type="STRING" id="317735.RU98_GL002207"/>
<protein>
    <submittedName>
        <fullName evidence="1">Uncharacterized protein</fullName>
    </submittedName>
</protein>
<evidence type="ECO:0000313" key="1">
    <source>
        <dbReference type="EMBL" id="EOL45771.1"/>
    </source>
</evidence>
<keyword evidence="2" id="KW-1185">Reference proteome</keyword>
<reference evidence="1 2" key="1">
    <citation type="submission" date="2013-02" db="EMBL/GenBank/DDBJ databases">
        <title>The Genome Sequence of Enterococcus caccae BAA-1240.</title>
        <authorList>
            <consortium name="The Broad Institute Genome Sequencing Platform"/>
            <consortium name="The Broad Institute Genome Sequencing Center for Infectious Disease"/>
            <person name="Earl A.M."/>
            <person name="Gilmore M.S."/>
            <person name="Lebreton F."/>
            <person name="Walker B."/>
            <person name="Young S.K."/>
            <person name="Zeng Q."/>
            <person name="Gargeya S."/>
            <person name="Fitzgerald M."/>
            <person name="Haas B."/>
            <person name="Abouelleil A."/>
            <person name="Alvarado L."/>
            <person name="Arachchi H.M."/>
            <person name="Berlin A.M."/>
            <person name="Chapman S.B."/>
            <person name="Dewar J."/>
            <person name="Goldberg J."/>
            <person name="Griggs A."/>
            <person name="Gujja S."/>
            <person name="Hansen M."/>
            <person name="Howarth C."/>
            <person name="Imamovic A."/>
            <person name="Larimer J."/>
            <person name="McCowan C."/>
            <person name="Murphy C."/>
            <person name="Neiman D."/>
            <person name="Pearson M."/>
            <person name="Priest M."/>
            <person name="Roberts A."/>
            <person name="Saif S."/>
            <person name="Shea T."/>
            <person name="Sisk P."/>
            <person name="Sykes S."/>
            <person name="Wortman J."/>
            <person name="Nusbaum C."/>
            <person name="Birren B."/>
        </authorList>
    </citation>
    <scope>NUCLEOTIDE SEQUENCE [LARGE SCALE GENOMIC DNA]</scope>
    <source>
        <strain evidence="1 2">ATCC BAA-1240</strain>
    </source>
</reference>
<dbReference type="PATRIC" id="fig|1158612.3.peg.1555"/>
<dbReference type="Proteomes" id="UP000013840">
    <property type="component" value="Unassembled WGS sequence"/>
</dbReference>
<dbReference type="EMBL" id="AJAU01000017">
    <property type="protein sequence ID" value="EOL45771.1"/>
    <property type="molecule type" value="Genomic_DNA"/>
</dbReference>
<comment type="caution">
    <text evidence="1">The sequence shown here is derived from an EMBL/GenBank/DDBJ whole genome shotgun (WGS) entry which is preliminary data.</text>
</comment>
<organism evidence="1 2">
    <name type="scientific">Enterococcus caccae ATCC BAA-1240</name>
    <dbReference type="NCBI Taxonomy" id="1158612"/>
    <lineage>
        <taxon>Bacteria</taxon>
        <taxon>Bacillati</taxon>
        <taxon>Bacillota</taxon>
        <taxon>Bacilli</taxon>
        <taxon>Lactobacillales</taxon>
        <taxon>Enterococcaceae</taxon>
        <taxon>Enterococcus</taxon>
    </lineage>
</organism>
<accession>R3WCZ2</accession>
<proteinExistence type="predicted"/>
<dbReference type="AlphaFoldDB" id="R3WCZ2"/>
<sequence>MFDQLELHLIRDLAMDRKMNLEKVINEKTSHPLKHQNLNEINRLMIESKKFSELHQKALILAGE</sequence>
<evidence type="ECO:0000313" key="2">
    <source>
        <dbReference type="Proteomes" id="UP000013840"/>
    </source>
</evidence>